<evidence type="ECO:0000313" key="1">
    <source>
        <dbReference type="Proteomes" id="UP000887565"/>
    </source>
</evidence>
<proteinExistence type="predicted"/>
<evidence type="ECO:0000313" key="2">
    <source>
        <dbReference type="WBParaSite" id="nRc.2.0.1.t12037-RA"/>
    </source>
</evidence>
<dbReference type="InterPro" id="IPR029044">
    <property type="entry name" value="Nucleotide-diphossugar_trans"/>
</dbReference>
<protein>
    <submittedName>
        <fullName evidence="2">Uncharacterized protein</fullName>
    </submittedName>
</protein>
<dbReference type="WBParaSite" id="nRc.2.0.1.t12037-RA">
    <property type="protein sequence ID" value="nRc.2.0.1.t12037-RA"/>
    <property type="gene ID" value="nRc.2.0.1.g12037"/>
</dbReference>
<accession>A0A915IDR4</accession>
<reference evidence="2" key="1">
    <citation type="submission" date="2022-11" db="UniProtKB">
        <authorList>
            <consortium name="WormBaseParasite"/>
        </authorList>
    </citation>
    <scope>IDENTIFICATION</scope>
</reference>
<sequence>MTSYTARFEDRTYFGHSLIQKTINENNYNPFPGFGEKGKAVRLNGEDEIKSKDLFQINQFNLVASDRIALNRTLLDARKKACRE</sequence>
<organism evidence="1 2">
    <name type="scientific">Romanomermis culicivorax</name>
    <name type="common">Nematode worm</name>
    <dbReference type="NCBI Taxonomy" id="13658"/>
    <lineage>
        <taxon>Eukaryota</taxon>
        <taxon>Metazoa</taxon>
        <taxon>Ecdysozoa</taxon>
        <taxon>Nematoda</taxon>
        <taxon>Enoplea</taxon>
        <taxon>Dorylaimia</taxon>
        <taxon>Mermithida</taxon>
        <taxon>Mermithoidea</taxon>
        <taxon>Mermithidae</taxon>
        <taxon>Romanomermis</taxon>
    </lineage>
</organism>
<keyword evidence="1" id="KW-1185">Reference proteome</keyword>
<dbReference type="Proteomes" id="UP000887565">
    <property type="component" value="Unplaced"/>
</dbReference>
<dbReference type="AlphaFoldDB" id="A0A915IDR4"/>
<name>A0A915IDR4_ROMCU</name>
<dbReference type="Gene3D" id="3.90.550.10">
    <property type="entry name" value="Spore Coat Polysaccharide Biosynthesis Protein SpsA, Chain A"/>
    <property type="match status" value="1"/>
</dbReference>